<proteinExistence type="predicted"/>
<feature type="repeat" description="ANK" evidence="3">
    <location>
        <begin position="157"/>
        <end position="189"/>
    </location>
</feature>
<evidence type="ECO:0000313" key="6">
    <source>
        <dbReference type="Proteomes" id="UP001201812"/>
    </source>
</evidence>
<dbReference type="InterPro" id="IPR036770">
    <property type="entry name" value="Ankyrin_rpt-contain_sf"/>
</dbReference>
<dbReference type="PRINTS" id="PR01415">
    <property type="entry name" value="ANKYRIN"/>
</dbReference>
<dbReference type="InterPro" id="IPR002110">
    <property type="entry name" value="Ankyrin_rpt"/>
</dbReference>
<name>A0AAD4R4R8_9BILA</name>
<organism evidence="5 6">
    <name type="scientific">Ditylenchus destructor</name>
    <dbReference type="NCBI Taxonomy" id="166010"/>
    <lineage>
        <taxon>Eukaryota</taxon>
        <taxon>Metazoa</taxon>
        <taxon>Ecdysozoa</taxon>
        <taxon>Nematoda</taxon>
        <taxon>Chromadorea</taxon>
        <taxon>Rhabditida</taxon>
        <taxon>Tylenchina</taxon>
        <taxon>Tylenchomorpha</taxon>
        <taxon>Sphaerularioidea</taxon>
        <taxon>Anguinidae</taxon>
        <taxon>Anguininae</taxon>
        <taxon>Ditylenchus</taxon>
    </lineage>
</organism>
<dbReference type="EMBL" id="JAKKPZ010000011">
    <property type="protein sequence ID" value="KAI1715686.1"/>
    <property type="molecule type" value="Genomic_DNA"/>
</dbReference>
<dbReference type="AlphaFoldDB" id="A0AAD4R4R8"/>
<accession>A0AAD4R4R8</accession>
<dbReference type="SUPFAM" id="SSF48403">
    <property type="entry name" value="Ankyrin repeat"/>
    <property type="match status" value="2"/>
</dbReference>
<dbReference type="PROSITE" id="PS50088">
    <property type="entry name" value="ANK_REPEAT"/>
    <property type="match status" value="5"/>
</dbReference>
<dbReference type="PROSITE" id="PS50297">
    <property type="entry name" value="ANK_REP_REGION"/>
    <property type="match status" value="4"/>
</dbReference>
<dbReference type="GO" id="GO:0000151">
    <property type="term" value="C:ubiquitin ligase complex"/>
    <property type="evidence" value="ECO:0007669"/>
    <property type="project" value="TreeGrafter"/>
</dbReference>
<feature type="repeat" description="ANK" evidence="3">
    <location>
        <begin position="190"/>
        <end position="222"/>
    </location>
</feature>
<evidence type="ECO:0000256" key="4">
    <source>
        <dbReference type="SAM" id="MobiDB-lite"/>
    </source>
</evidence>
<keyword evidence="1" id="KW-0677">Repeat</keyword>
<reference evidence="5" key="1">
    <citation type="submission" date="2022-01" db="EMBL/GenBank/DDBJ databases">
        <title>Genome Sequence Resource for Two Populations of Ditylenchus destructor, the Migratory Endoparasitic Phytonematode.</title>
        <authorList>
            <person name="Zhang H."/>
            <person name="Lin R."/>
            <person name="Xie B."/>
        </authorList>
    </citation>
    <scope>NUCLEOTIDE SEQUENCE</scope>
    <source>
        <strain evidence="5">BazhouSP</strain>
    </source>
</reference>
<comment type="caution">
    <text evidence="5">The sequence shown here is derived from an EMBL/GenBank/DDBJ whole genome shotgun (WGS) entry which is preliminary data.</text>
</comment>
<dbReference type="PANTHER" id="PTHR24173">
    <property type="entry name" value="ANKYRIN REPEAT CONTAINING"/>
    <property type="match status" value="1"/>
</dbReference>
<dbReference type="Pfam" id="PF12796">
    <property type="entry name" value="Ank_2"/>
    <property type="match status" value="3"/>
</dbReference>
<dbReference type="GO" id="GO:0006511">
    <property type="term" value="P:ubiquitin-dependent protein catabolic process"/>
    <property type="evidence" value="ECO:0007669"/>
    <property type="project" value="TreeGrafter"/>
</dbReference>
<sequence>MCDKLGQFLNDCSPVLFNAAKDGNVDRIRKLVGAMPQEALKRYLNKPFTNGATPLIIAARNGHSKCVEYLLKLGADPSTSGTVSFDGEIISRVPPLWAASAAGHFEVCKILIKHNVDVNQTSSTNSTPLRGACYDGHLEIVKFLVDNGADFEIPNRHGHTPLMISCFRGKAEVVKYLLSIGADVNARGARGSTALHDAAEIGHKEIVDMLLEAGAKIQPDDSGVTPLFCAAMFAATEVMPIFFAYASRKERRDAWKLLGATMVDKRMDLGSAIQCWKSAFSLAIVGPKDTPEYSDDFHNYPEFDINNLIGDPEAIRMQALIIRERILGESHPETHYYLRYRGAMYLDLGRWDRTYDLWLYILQLEQYYFEPMNMSAATSIVSFLDTFSTIVDDLLIHPERQQYYGQFGLALEQVIVVMERAIYEAERYLRSEADCEFVHQCERDIRQEVENLLSVILQFLHLVNRVHCLNMGNQNVSTDIARLSNQLATYSVNQGRMPQSPPSLAVPNLPSSPMPNTSRRKASLNHHMLSSGNAYLLGHDVPLCSNAYIASLMDRIPPRPKAELPLQPTCNHLNCLVWRTIGIFSLLKMNPMHMACEEQDNCQIGFDTYQVRRSPSRFVIEKLIHVGADLRKTDDRGNTPLHILLSGRFPRSNIVKLMLDAGAPLLARSEMTDLTCLGMIRRACPEMIRQLRIGKYMSLKQLAANQVMRNLSGKATFTDILPQHLEEYISIF</sequence>
<feature type="repeat" description="ANK" evidence="3">
    <location>
        <begin position="636"/>
        <end position="670"/>
    </location>
</feature>
<dbReference type="PANTHER" id="PTHR24173:SF85">
    <property type="entry name" value="PROTEIN FEM-1 HOMOLOG CG6966"/>
    <property type="match status" value="1"/>
</dbReference>
<dbReference type="Proteomes" id="UP001201812">
    <property type="component" value="Unassembled WGS sequence"/>
</dbReference>
<dbReference type="SMART" id="SM00248">
    <property type="entry name" value="ANK"/>
    <property type="match status" value="8"/>
</dbReference>
<evidence type="ECO:0000256" key="3">
    <source>
        <dbReference type="PROSITE-ProRule" id="PRU00023"/>
    </source>
</evidence>
<dbReference type="Gene3D" id="1.25.40.20">
    <property type="entry name" value="Ankyrin repeat-containing domain"/>
    <property type="match status" value="4"/>
</dbReference>
<feature type="repeat" description="ANK" evidence="3">
    <location>
        <begin position="50"/>
        <end position="82"/>
    </location>
</feature>
<evidence type="ECO:0000256" key="2">
    <source>
        <dbReference type="ARBA" id="ARBA00023043"/>
    </source>
</evidence>
<feature type="repeat" description="ANK" evidence="3">
    <location>
        <begin position="124"/>
        <end position="156"/>
    </location>
</feature>
<evidence type="ECO:0000313" key="5">
    <source>
        <dbReference type="EMBL" id="KAI1715686.1"/>
    </source>
</evidence>
<evidence type="ECO:0000256" key="1">
    <source>
        <dbReference type="ARBA" id="ARBA00022737"/>
    </source>
</evidence>
<feature type="region of interest" description="Disordered" evidence="4">
    <location>
        <begin position="497"/>
        <end position="520"/>
    </location>
</feature>
<keyword evidence="2 3" id="KW-0040">ANK repeat</keyword>
<gene>
    <name evidence="5" type="ORF">DdX_08010</name>
</gene>
<protein>
    <submittedName>
        <fullName evidence="5">Ankyrin repeats (3 copies) domain-containing protein</fullName>
    </submittedName>
</protein>
<keyword evidence="6" id="KW-1185">Reference proteome</keyword>